<dbReference type="PANTHER" id="PTHR47785:SF6">
    <property type="entry name" value="ZN(II)2CYS6 TRANSCRIPTION FACTOR (EUROFUNG)"/>
    <property type="match status" value="1"/>
</dbReference>
<dbReference type="SMART" id="SM00066">
    <property type="entry name" value="GAL4"/>
    <property type="match status" value="1"/>
</dbReference>
<evidence type="ECO:0000256" key="1">
    <source>
        <dbReference type="ARBA" id="ARBA00023242"/>
    </source>
</evidence>
<dbReference type="GeneID" id="62146738"/>
<evidence type="ECO:0000313" key="5">
    <source>
        <dbReference type="Proteomes" id="UP000710849"/>
    </source>
</evidence>
<protein>
    <recommendedName>
        <fullName evidence="3">Zn(2)-C6 fungal-type domain-containing protein</fullName>
    </recommendedName>
</protein>
<dbReference type="PANTHER" id="PTHR47785">
    <property type="entry name" value="ZN(II)2CYS6 TRANSCRIPTION FACTOR (EUROFUNG)-RELATED-RELATED"/>
    <property type="match status" value="1"/>
</dbReference>
<evidence type="ECO:0000259" key="3">
    <source>
        <dbReference type="PROSITE" id="PS50048"/>
    </source>
</evidence>
<keyword evidence="1" id="KW-0539">Nucleus</keyword>
<evidence type="ECO:0000256" key="2">
    <source>
        <dbReference type="SAM" id="MobiDB-lite"/>
    </source>
</evidence>
<comment type="caution">
    <text evidence="4">The sequence shown here is derived from an EMBL/GenBank/DDBJ whole genome shotgun (WGS) entry which is preliminary data.</text>
</comment>
<accession>A0A9P5M8B9</accession>
<dbReference type="InterPro" id="IPR001138">
    <property type="entry name" value="Zn2Cys6_DnaBD"/>
</dbReference>
<reference evidence="4 5" key="1">
    <citation type="journal article" date="2020" name="Genome Biol. Evol.">
        <title>Comparative genomics of Sclerotiniaceae.</title>
        <authorList>
            <person name="Valero Jimenez C.A."/>
            <person name="Steentjes M."/>
            <person name="Scholten O.E."/>
            <person name="Van Kan J.A.L."/>
        </authorList>
    </citation>
    <scope>NUCLEOTIDE SEQUENCE [LARGE SCALE GENOMIC DNA]</scope>
    <source>
        <strain evidence="4 5">MUCL 94</strain>
    </source>
</reference>
<dbReference type="SUPFAM" id="SSF57701">
    <property type="entry name" value="Zn2/Cys6 DNA-binding domain"/>
    <property type="match status" value="1"/>
</dbReference>
<feature type="compositionally biased region" description="Polar residues" evidence="2">
    <location>
        <begin position="1"/>
        <end position="11"/>
    </location>
</feature>
<dbReference type="InterPro" id="IPR036864">
    <property type="entry name" value="Zn2-C6_fun-type_DNA-bd_sf"/>
</dbReference>
<dbReference type="InterPro" id="IPR053181">
    <property type="entry name" value="EcdB-like_regulator"/>
</dbReference>
<dbReference type="AlphaFoldDB" id="A0A9P5M8B9"/>
<organism evidence="4 5">
    <name type="scientific">Botrytis byssoidea</name>
    <dbReference type="NCBI Taxonomy" id="139641"/>
    <lineage>
        <taxon>Eukaryota</taxon>
        <taxon>Fungi</taxon>
        <taxon>Dikarya</taxon>
        <taxon>Ascomycota</taxon>
        <taxon>Pezizomycotina</taxon>
        <taxon>Leotiomycetes</taxon>
        <taxon>Helotiales</taxon>
        <taxon>Sclerotiniaceae</taxon>
        <taxon>Botrytis</taxon>
    </lineage>
</organism>
<dbReference type="CDD" id="cd00067">
    <property type="entry name" value="GAL4"/>
    <property type="match status" value="1"/>
</dbReference>
<feature type="domain" description="Zn(2)-C6 fungal-type" evidence="3">
    <location>
        <begin position="29"/>
        <end position="59"/>
    </location>
</feature>
<dbReference type="PROSITE" id="PS00463">
    <property type="entry name" value="ZN2_CY6_FUNGAL_1"/>
    <property type="match status" value="1"/>
</dbReference>
<dbReference type="Gene3D" id="4.10.240.10">
    <property type="entry name" value="Zn(2)-C6 fungal-type DNA-binding domain"/>
    <property type="match status" value="1"/>
</dbReference>
<dbReference type="PROSITE" id="PS50048">
    <property type="entry name" value="ZN2_CY6_FUNGAL_2"/>
    <property type="match status" value="1"/>
</dbReference>
<name>A0A9P5M8B9_9HELO</name>
<dbReference type="Pfam" id="PF00172">
    <property type="entry name" value="Zn_clus"/>
    <property type="match status" value="1"/>
</dbReference>
<proteinExistence type="predicted"/>
<dbReference type="GO" id="GO:0008270">
    <property type="term" value="F:zinc ion binding"/>
    <property type="evidence" value="ECO:0007669"/>
    <property type="project" value="InterPro"/>
</dbReference>
<dbReference type="EMBL" id="RCSW01000005">
    <property type="protein sequence ID" value="KAF7949640.1"/>
    <property type="molecule type" value="Genomic_DNA"/>
</dbReference>
<keyword evidence="5" id="KW-1185">Reference proteome</keyword>
<gene>
    <name evidence="4" type="ORF">EAE97_003149</name>
</gene>
<feature type="region of interest" description="Disordered" evidence="2">
    <location>
        <begin position="1"/>
        <end position="20"/>
    </location>
</feature>
<dbReference type="RefSeq" id="XP_038735524.1">
    <property type="nucleotide sequence ID" value="XM_038873661.1"/>
</dbReference>
<sequence>MNQDSASSSTFGAAPVRKDRGPIASQASACDVCRQRKQRCDENRPKCGLCTRLKIDCNYREPVPTKTIRCCERDLKCFSLLICNGSY</sequence>
<evidence type="ECO:0000313" key="4">
    <source>
        <dbReference type="EMBL" id="KAF7949640.1"/>
    </source>
</evidence>
<dbReference type="Proteomes" id="UP000710849">
    <property type="component" value="Unassembled WGS sequence"/>
</dbReference>
<dbReference type="GO" id="GO:0000981">
    <property type="term" value="F:DNA-binding transcription factor activity, RNA polymerase II-specific"/>
    <property type="evidence" value="ECO:0007669"/>
    <property type="project" value="InterPro"/>
</dbReference>